<proteinExistence type="predicted"/>
<keyword evidence="1" id="KW-0812">Transmembrane</keyword>
<dbReference type="AlphaFoldDB" id="A0AAV8UZ73"/>
<dbReference type="EMBL" id="JAMWBK010000002">
    <property type="protein sequence ID" value="KAJ8907920.1"/>
    <property type="molecule type" value="Genomic_DNA"/>
</dbReference>
<sequence length="193" mass="21385">MAALGFVGGLMRVTNGNAVRSRQRVVCQVLGEDLVEDKVVRFRTREETRPKNLVGPDHDASRPKTKSELILEQIEETKKKLGVANEEVKPRPEVKPVDLSKINIFYGFGAAAASGGIFYVLLTFTLLLIDFYNGDPFHSDVYFVERLYAVARVAMMSLFTLATGVTGVTALGIFLLSCQVSYMRLTGAFDKEK</sequence>
<feature type="transmembrane region" description="Helical" evidence="1">
    <location>
        <begin position="104"/>
        <end position="129"/>
    </location>
</feature>
<evidence type="ECO:0000313" key="2">
    <source>
        <dbReference type="EMBL" id="KAJ8907920.1"/>
    </source>
</evidence>
<organism evidence="2 3">
    <name type="scientific">Rhodosorus marinus</name>
    <dbReference type="NCBI Taxonomy" id="101924"/>
    <lineage>
        <taxon>Eukaryota</taxon>
        <taxon>Rhodophyta</taxon>
        <taxon>Stylonematophyceae</taxon>
        <taxon>Stylonematales</taxon>
        <taxon>Stylonemataceae</taxon>
        <taxon>Rhodosorus</taxon>
    </lineage>
</organism>
<evidence type="ECO:0000313" key="3">
    <source>
        <dbReference type="Proteomes" id="UP001157974"/>
    </source>
</evidence>
<protein>
    <recommendedName>
        <fullName evidence="4">Transmembrane protein 242</fullName>
    </recommendedName>
</protein>
<evidence type="ECO:0008006" key="4">
    <source>
        <dbReference type="Google" id="ProtNLM"/>
    </source>
</evidence>
<accession>A0AAV8UZ73</accession>
<reference evidence="2 3" key="1">
    <citation type="journal article" date="2023" name="Nat. Commun.">
        <title>Origin of minicircular mitochondrial genomes in red algae.</title>
        <authorList>
            <person name="Lee Y."/>
            <person name="Cho C.H."/>
            <person name="Lee Y.M."/>
            <person name="Park S.I."/>
            <person name="Yang J.H."/>
            <person name="West J.A."/>
            <person name="Bhattacharya D."/>
            <person name="Yoon H.S."/>
        </authorList>
    </citation>
    <scope>NUCLEOTIDE SEQUENCE [LARGE SCALE GENOMIC DNA]</scope>
    <source>
        <strain evidence="2 3">CCMP1338</strain>
        <tissue evidence="2">Whole cell</tissue>
    </source>
</reference>
<dbReference type="Pfam" id="PF11282">
    <property type="entry name" value="DUF3082"/>
    <property type="match status" value="1"/>
</dbReference>
<name>A0AAV8UZ73_9RHOD</name>
<dbReference type="InterPro" id="IPR021434">
    <property type="entry name" value="DUF3082"/>
</dbReference>
<keyword evidence="3" id="KW-1185">Reference proteome</keyword>
<comment type="caution">
    <text evidence="2">The sequence shown here is derived from an EMBL/GenBank/DDBJ whole genome shotgun (WGS) entry which is preliminary data.</text>
</comment>
<feature type="transmembrane region" description="Helical" evidence="1">
    <location>
        <begin position="149"/>
        <end position="176"/>
    </location>
</feature>
<dbReference type="Proteomes" id="UP001157974">
    <property type="component" value="Unassembled WGS sequence"/>
</dbReference>
<keyword evidence="1" id="KW-0472">Membrane</keyword>
<keyword evidence="1" id="KW-1133">Transmembrane helix</keyword>
<evidence type="ECO:0000256" key="1">
    <source>
        <dbReference type="SAM" id="Phobius"/>
    </source>
</evidence>
<gene>
    <name evidence="2" type="ORF">NDN08_008023</name>
</gene>